<dbReference type="OrthoDB" id="1924973at2"/>
<dbReference type="InterPro" id="IPR025906">
    <property type="entry name" value="YjfB_motility"/>
</dbReference>
<dbReference type="AlphaFoldDB" id="A0A1I5HJH6"/>
<organism evidence="1 2">
    <name type="scientific">Anaerocolumna aminovalerica</name>
    <dbReference type="NCBI Taxonomy" id="1527"/>
    <lineage>
        <taxon>Bacteria</taxon>
        <taxon>Bacillati</taxon>
        <taxon>Bacillota</taxon>
        <taxon>Clostridia</taxon>
        <taxon>Lachnospirales</taxon>
        <taxon>Lachnospiraceae</taxon>
        <taxon>Anaerocolumna</taxon>
    </lineage>
</organism>
<keyword evidence="2" id="KW-1185">Reference proteome</keyword>
<dbReference type="Pfam" id="PF14070">
    <property type="entry name" value="YjfB_motility"/>
    <property type="match status" value="1"/>
</dbReference>
<proteinExistence type="predicted"/>
<evidence type="ECO:0000313" key="1">
    <source>
        <dbReference type="EMBL" id="SFO48393.1"/>
    </source>
</evidence>
<protein>
    <submittedName>
        <fullName evidence="1">Putative motility protein</fullName>
    </submittedName>
</protein>
<dbReference type="Proteomes" id="UP000198806">
    <property type="component" value="Unassembled WGS sequence"/>
</dbReference>
<dbReference type="RefSeq" id="WP_091687693.1">
    <property type="nucleotide sequence ID" value="NZ_BAABFM010000011.1"/>
</dbReference>
<name>A0A1I5HJH6_9FIRM</name>
<evidence type="ECO:0000313" key="2">
    <source>
        <dbReference type="Proteomes" id="UP000198806"/>
    </source>
</evidence>
<gene>
    <name evidence="1" type="ORF">SAMN04489757_13044</name>
</gene>
<accession>A0A1I5HJH6</accession>
<sequence length="58" mass="6190">MDVALASMALSQSQLMTSVSIAVLKNSMDTVEVSADSMIKMMEQSVTPNVGQTIDIKL</sequence>
<reference evidence="1 2" key="1">
    <citation type="submission" date="2016-10" db="EMBL/GenBank/DDBJ databases">
        <authorList>
            <person name="de Groot N.N."/>
        </authorList>
    </citation>
    <scope>NUCLEOTIDE SEQUENCE [LARGE SCALE GENOMIC DNA]</scope>
    <source>
        <strain evidence="1 2">DSM 1283</strain>
    </source>
</reference>
<dbReference type="EMBL" id="FOWD01000030">
    <property type="protein sequence ID" value="SFO48393.1"/>
    <property type="molecule type" value="Genomic_DNA"/>
</dbReference>